<evidence type="ECO:0000259" key="1">
    <source>
        <dbReference type="Pfam" id="PF13847"/>
    </source>
</evidence>
<organism evidence="2 3">
    <name type="scientific">Sulfitobacter brevis</name>
    <dbReference type="NCBI Taxonomy" id="74348"/>
    <lineage>
        <taxon>Bacteria</taxon>
        <taxon>Pseudomonadati</taxon>
        <taxon>Pseudomonadota</taxon>
        <taxon>Alphaproteobacteria</taxon>
        <taxon>Rhodobacterales</taxon>
        <taxon>Roseobacteraceae</taxon>
        <taxon>Sulfitobacter</taxon>
    </lineage>
</organism>
<feature type="domain" description="Methyltransferase" evidence="1">
    <location>
        <begin position="44"/>
        <end position="148"/>
    </location>
</feature>
<dbReference type="Proteomes" id="UP000198977">
    <property type="component" value="Unassembled WGS sequence"/>
</dbReference>
<proteinExistence type="predicted"/>
<dbReference type="GO" id="GO:0008168">
    <property type="term" value="F:methyltransferase activity"/>
    <property type="evidence" value="ECO:0007669"/>
    <property type="project" value="UniProtKB-KW"/>
</dbReference>
<dbReference type="CDD" id="cd02440">
    <property type="entry name" value="AdoMet_MTases"/>
    <property type="match status" value="1"/>
</dbReference>
<keyword evidence="2" id="KW-0830">Ubiquinone</keyword>
<reference evidence="2 3" key="1">
    <citation type="submission" date="2016-10" db="EMBL/GenBank/DDBJ databases">
        <authorList>
            <person name="de Groot N.N."/>
        </authorList>
    </citation>
    <scope>NUCLEOTIDE SEQUENCE [LARGE SCALE GENOMIC DNA]</scope>
    <source>
        <strain evidence="2 3">DSM 11443</strain>
    </source>
</reference>
<dbReference type="RefSeq" id="WP_093922456.1">
    <property type="nucleotide sequence ID" value="NZ_FOMW01000002.1"/>
</dbReference>
<dbReference type="STRING" id="74348.SAMN04488523_102223"/>
<dbReference type="PANTHER" id="PTHR43861">
    <property type="entry name" value="TRANS-ACONITATE 2-METHYLTRANSFERASE-RELATED"/>
    <property type="match status" value="1"/>
</dbReference>
<dbReference type="AlphaFoldDB" id="A0A1I1URT4"/>
<name>A0A1I1URT4_9RHOB</name>
<dbReference type="InterPro" id="IPR025714">
    <property type="entry name" value="Methyltranfer_dom"/>
</dbReference>
<evidence type="ECO:0000313" key="3">
    <source>
        <dbReference type="Proteomes" id="UP000198977"/>
    </source>
</evidence>
<dbReference type="OrthoDB" id="9777638at2"/>
<dbReference type="Gene3D" id="3.40.50.150">
    <property type="entry name" value="Vaccinia Virus protein VP39"/>
    <property type="match status" value="1"/>
</dbReference>
<dbReference type="PANTHER" id="PTHR43861:SF1">
    <property type="entry name" value="TRANS-ACONITATE 2-METHYLTRANSFERASE"/>
    <property type="match status" value="1"/>
</dbReference>
<accession>A0A1I1URT4</accession>
<dbReference type="EMBL" id="FOMW01000002">
    <property type="protein sequence ID" value="SFD73521.1"/>
    <property type="molecule type" value="Genomic_DNA"/>
</dbReference>
<dbReference type="Pfam" id="PF13847">
    <property type="entry name" value="Methyltransf_31"/>
    <property type="match status" value="1"/>
</dbReference>
<evidence type="ECO:0000313" key="2">
    <source>
        <dbReference type="EMBL" id="SFD73521.1"/>
    </source>
</evidence>
<sequence>MTDNSEQRDYWTDAAGPKWLRHQAALDALMQPVLDGVLFRANLQSGARVLDIGCGAGNSTVQAADAVGPEGHATGADISETLLGGARNVAQGRDNVDFILADAARHEFAPQSFDNLISRFGVMFFADPEAAFSNMAKALKSGSIVTFAAWGQIPENPYFTYPAQAARAVLGATPKSDPDAPGPFAFRDPARVEAILSAAGLAEIGCDTQTVHLTPQGGIADFAELCLGIGPASMAITHFEADAAQIAALRDMVIDVFAPFDGPEGLRIPAQINFFTATKP</sequence>
<keyword evidence="2" id="KW-0808">Transferase</keyword>
<dbReference type="SUPFAM" id="SSF53335">
    <property type="entry name" value="S-adenosyl-L-methionine-dependent methyltransferases"/>
    <property type="match status" value="1"/>
</dbReference>
<keyword evidence="3" id="KW-1185">Reference proteome</keyword>
<gene>
    <name evidence="2" type="ORF">SAMN04488523_102223</name>
</gene>
<dbReference type="GO" id="GO:0032259">
    <property type="term" value="P:methylation"/>
    <property type="evidence" value="ECO:0007669"/>
    <property type="project" value="UniProtKB-KW"/>
</dbReference>
<dbReference type="InterPro" id="IPR029063">
    <property type="entry name" value="SAM-dependent_MTases_sf"/>
</dbReference>
<keyword evidence="2" id="KW-0489">Methyltransferase</keyword>
<protein>
    <submittedName>
        <fullName evidence="2">Ubiquinone/menaquinone biosynthesis C-methylase UbiE</fullName>
    </submittedName>
</protein>